<comment type="caution">
    <text evidence="1">The sequence shown here is derived from an EMBL/GenBank/DDBJ whole genome shotgun (WGS) entry which is preliminary data.</text>
</comment>
<sequence length="73" mass="7758">MISMDKLFAINRAACDALSVPLAAGPAVSCTRTFTILPLRYAAVGGNSGLRERLPAGEKIRIDGSGARWLRGR</sequence>
<protein>
    <submittedName>
        <fullName evidence="1">Uncharacterized protein</fullName>
    </submittedName>
</protein>
<dbReference type="Proteomes" id="UP000237194">
    <property type="component" value="Unassembled WGS sequence"/>
</dbReference>
<gene>
    <name evidence="1" type="ORF">BGP80_16420</name>
</gene>
<dbReference type="AlphaFoldDB" id="A0A2S3WFP2"/>
<organism evidence="1 2">
    <name type="scientific">Pseudomonas putida</name>
    <name type="common">Arthrobacter siderocapsulatus</name>
    <dbReference type="NCBI Taxonomy" id="303"/>
    <lineage>
        <taxon>Bacteria</taxon>
        <taxon>Pseudomonadati</taxon>
        <taxon>Pseudomonadota</taxon>
        <taxon>Gammaproteobacteria</taxon>
        <taxon>Pseudomonadales</taxon>
        <taxon>Pseudomonadaceae</taxon>
        <taxon>Pseudomonas</taxon>
    </lineage>
</organism>
<evidence type="ECO:0000313" key="1">
    <source>
        <dbReference type="EMBL" id="POF89458.1"/>
    </source>
</evidence>
<evidence type="ECO:0000313" key="2">
    <source>
        <dbReference type="Proteomes" id="UP000237194"/>
    </source>
</evidence>
<name>A0A2S3WFP2_PSEPU</name>
<proteinExistence type="predicted"/>
<dbReference type="RefSeq" id="WP_103437510.1">
    <property type="nucleotide sequence ID" value="NZ_MIND01000018.1"/>
</dbReference>
<reference evidence="1 2" key="2">
    <citation type="submission" date="2018-03" db="EMBL/GenBank/DDBJ databases">
        <title>Draft genome of Pseudomonas putida strain KT-27.</title>
        <authorList>
            <person name="Yoshizawa S."/>
            <person name="Khan N.H."/>
            <person name="Nishimura M."/>
            <person name="Chiura H.X."/>
            <person name="Ogura Y."/>
            <person name="Hayashi T."/>
            <person name="Kogure K."/>
        </authorList>
    </citation>
    <scope>NUCLEOTIDE SEQUENCE [LARGE SCALE GENOMIC DNA]</scope>
    <source>
        <strain evidence="1 2">KT-27</strain>
    </source>
</reference>
<reference evidence="1 2" key="1">
    <citation type="submission" date="2016-08" db="EMBL/GenBank/DDBJ databases">
        <authorList>
            <person name="Seilhamer J.J."/>
        </authorList>
    </citation>
    <scope>NUCLEOTIDE SEQUENCE [LARGE SCALE GENOMIC DNA]</scope>
    <source>
        <strain evidence="1 2">KT-27</strain>
    </source>
</reference>
<accession>A0A2S3WFP2</accession>
<dbReference type="EMBL" id="MIND01000018">
    <property type="protein sequence ID" value="POF89458.1"/>
    <property type="molecule type" value="Genomic_DNA"/>
</dbReference>